<dbReference type="Pfam" id="PF00078">
    <property type="entry name" value="RVT_1"/>
    <property type="match status" value="1"/>
</dbReference>
<reference evidence="2 3" key="1">
    <citation type="journal article" date="2022" name="Allergy">
        <title>Genome assembly and annotation of Periplaneta americana reveal a comprehensive cockroach allergen profile.</title>
        <authorList>
            <person name="Wang L."/>
            <person name="Xiong Q."/>
            <person name="Saelim N."/>
            <person name="Wang L."/>
            <person name="Nong W."/>
            <person name="Wan A.T."/>
            <person name="Shi M."/>
            <person name="Liu X."/>
            <person name="Cao Q."/>
            <person name="Hui J.H.L."/>
            <person name="Sookrung N."/>
            <person name="Leung T.F."/>
            <person name="Tungtrongchitr A."/>
            <person name="Tsui S.K.W."/>
        </authorList>
    </citation>
    <scope>NUCLEOTIDE SEQUENCE [LARGE SCALE GENOMIC DNA]</scope>
    <source>
        <strain evidence="2">PWHHKU_190912</strain>
    </source>
</reference>
<dbReference type="InterPro" id="IPR043502">
    <property type="entry name" value="DNA/RNA_pol_sf"/>
</dbReference>
<sequence>MSSGSSTDSYPAFAHVGLRKNPGKNLNQITCPDRKSNPGHLVSQPDALNVTPQCCLRNTILLAMALSEVNCHNPGDPRNETVRLTRFLEFGKDAATLPPRGFDGDLSIFLNEGCDWLLTGEDKIPVTGEQLIRDGHESYNSRSSPGKRAILKYALRVRNFTRIHSSNQISDPIVLQKGVFQGSPLSPLIFNMSIDFILKELTEKQVSDKFGFEVSENLDNLTMPAFADDLVVIGKDMSAAQDLVLMVKELLEGIGLHINPNKSTSIDIVKGKLCEEDLILYEDCSIRGIKQDETIRYLGLSFNGEITFDREAFVLV</sequence>
<accession>A0ABQ8TR27</accession>
<evidence type="ECO:0000259" key="1">
    <source>
        <dbReference type="PROSITE" id="PS50878"/>
    </source>
</evidence>
<dbReference type="EMBL" id="JAJSOF020000005">
    <property type="protein sequence ID" value="KAJ4448157.1"/>
    <property type="molecule type" value="Genomic_DNA"/>
</dbReference>
<dbReference type="Proteomes" id="UP001148838">
    <property type="component" value="Unassembled WGS sequence"/>
</dbReference>
<proteinExistence type="predicted"/>
<gene>
    <name evidence="2" type="ORF">ANN_10170</name>
</gene>
<evidence type="ECO:0000313" key="2">
    <source>
        <dbReference type="EMBL" id="KAJ4448157.1"/>
    </source>
</evidence>
<organism evidence="2 3">
    <name type="scientific">Periplaneta americana</name>
    <name type="common">American cockroach</name>
    <name type="synonym">Blatta americana</name>
    <dbReference type="NCBI Taxonomy" id="6978"/>
    <lineage>
        <taxon>Eukaryota</taxon>
        <taxon>Metazoa</taxon>
        <taxon>Ecdysozoa</taxon>
        <taxon>Arthropoda</taxon>
        <taxon>Hexapoda</taxon>
        <taxon>Insecta</taxon>
        <taxon>Pterygota</taxon>
        <taxon>Neoptera</taxon>
        <taxon>Polyneoptera</taxon>
        <taxon>Dictyoptera</taxon>
        <taxon>Blattodea</taxon>
        <taxon>Blattoidea</taxon>
        <taxon>Blattidae</taxon>
        <taxon>Blattinae</taxon>
        <taxon>Periplaneta</taxon>
    </lineage>
</organism>
<comment type="caution">
    <text evidence="2">The sequence shown here is derived from an EMBL/GenBank/DDBJ whole genome shotgun (WGS) entry which is preliminary data.</text>
</comment>
<protein>
    <recommendedName>
        <fullName evidence="1">Reverse transcriptase domain-containing protein</fullName>
    </recommendedName>
</protein>
<keyword evidence="3" id="KW-1185">Reference proteome</keyword>
<feature type="domain" description="Reverse transcriptase" evidence="1">
    <location>
        <begin position="1"/>
        <end position="302"/>
    </location>
</feature>
<dbReference type="PROSITE" id="PS50878">
    <property type="entry name" value="RT_POL"/>
    <property type="match status" value="1"/>
</dbReference>
<evidence type="ECO:0000313" key="3">
    <source>
        <dbReference type="Proteomes" id="UP001148838"/>
    </source>
</evidence>
<dbReference type="SUPFAM" id="SSF56672">
    <property type="entry name" value="DNA/RNA polymerases"/>
    <property type="match status" value="1"/>
</dbReference>
<name>A0ABQ8TR27_PERAM</name>
<dbReference type="InterPro" id="IPR000477">
    <property type="entry name" value="RT_dom"/>
</dbReference>